<sequence>MKTFYLFSLLVAFILVFSVAHSAKNILKGMIKTSGFVNSNENKNISSSVDENPLNRYNKTEEYIIVSPINTNNKKTSHPDKKNKHFKINKIYRNLSNYKNSLTQNNKKRIEEASLLSKKMKINRKTFKPSENRTRRLLKYLIRNLYNLRHIKRFKRTTNSDLCSFSEENPLDCTKRWDMMNFNQVKRKKFWKINKKIKIQDGRQKLLKSLI</sequence>
<protein>
    <submittedName>
        <fullName evidence="2">Uncharacterized protein</fullName>
    </submittedName>
</protein>
<evidence type="ECO:0000313" key="2">
    <source>
        <dbReference type="EMBL" id="EJW02452.1"/>
    </source>
</evidence>
<name>J9DM43_EDHAE</name>
<accession>J9DM43</accession>
<feature type="chain" id="PRO_5003821722" evidence="1">
    <location>
        <begin position="23"/>
        <end position="211"/>
    </location>
</feature>
<dbReference type="HOGENOM" id="CLU_1304839_0_0_1"/>
<gene>
    <name evidence="2" type="ORF">EDEG_03125</name>
</gene>
<feature type="signal peptide" evidence="1">
    <location>
        <begin position="1"/>
        <end position="22"/>
    </location>
</feature>
<organism evidence="2 3">
    <name type="scientific">Edhazardia aedis (strain USNM 41457)</name>
    <name type="common">Microsporidian parasite</name>
    <dbReference type="NCBI Taxonomy" id="1003232"/>
    <lineage>
        <taxon>Eukaryota</taxon>
        <taxon>Fungi</taxon>
        <taxon>Fungi incertae sedis</taxon>
        <taxon>Microsporidia</taxon>
        <taxon>Edhazardia</taxon>
    </lineage>
</organism>
<evidence type="ECO:0000256" key="1">
    <source>
        <dbReference type="SAM" id="SignalP"/>
    </source>
</evidence>
<reference evidence="2 3" key="1">
    <citation type="submission" date="2011-08" db="EMBL/GenBank/DDBJ databases">
        <authorList>
            <person name="Liu Z.J."/>
            <person name="Shi F.L."/>
            <person name="Lu J.Q."/>
            <person name="Li M."/>
            <person name="Wang Z.L."/>
        </authorList>
    </citation>
    <scope>NUCLEOTIDE SEQUENCE [LARGE SCALE GENOMIC DNA]</scope>
    <source>
        <strain evidence="2 3">USNM 41457</strain>
    </source>
</reference>
<proteinExistence type="predicted"/>
<dbReference type="AlphaFoldDB" id="J9DM43"/>
<dbReference type="VEuPathDB" id="MicrosporidiaDB:EDEG_03125"/>
<keyword evidence="1" id="KW-0732">Signal</keyword>
<reference evidence="3" key="2">
    <citation type="submission" date="2015-07" db="EMBL/GenBank/DDBJ databases">
        <title>Contrasting host-pathogen interactions and genome evolution in two generalist and specialist microsporidian pathogens of mosquitoes.</title>
        <authorList>
            <consortium name="The Broad Institute Genomics Platform"/>
            <consortium name="The Broad Institute Genome Sequencing Center for Infectious Disease"/>
            <person name="Cuomo C.A."/>
            <person name="Sanscrainte N.D."/>
            <person name="Goldberg J.M."/>
            <person name="Heiman D."/>
            <person name="Young S."/>
            <person name="Zeng Q."/>
            <person name="Becnel J.J."/>
            <person name="Birren B.W."/>
        </authorList>
    </citation>
    <scope>NUCLEOTIDE SEQUENCE [LARGE SCALE GENOMIC DNA]</scope>
    <source>
        <strain evidence="3">USNM 41457</strain>
    </source>
</reference>
<dbReference type="EMBL" id="AFBI03000070">
    <property type="protein sequence ID" value="EJW02452.1"/>
    <property type="molecule type" value="Genomic_DNA"/>
</dbReference>
<dbReference type="InParanoid" id="J9DM43"/>
<comment type="caution">
    <text evidence="2">The sequence shown here is derived from an EMBL/GenBank/DDBJ whole genome shotgun (WGS) entry which is preliminary data.</text>
</comment>
<evidence type="ECO:0000313" key="3">
    <source>
        <dbReference type="Proteomes" id="UP000003163"/>
    </source>
</evidence>
<keyword evidence="3" id="KW-1185">Reference proteome</keyword>
<dbReference type="Proteomes" id="UP000003163">
    <property type="component" value="Unassembled WGS sequence"/>
</dbReference>